<dbReference type="AlphaFoldDB" id="A0A8J6B2W7"/>
<proteinExistence type="predicted"/>
<accession>A0A8J6B2W7</accession>
<comment type="caution">
    <text evidence="2">The sequence shown here is derived from an EMBL/GenBank/DDBJ whole genome shotgun (WGS) entry which is preliminary data.</text>
</comment>
<evidence type="ECO:0000256" key="1">
    <source>
        <dbReference type="SAM" id="Phobius"/>
    </source>
</evidence>
<organism evidence="2 3">
    <name type="scientific">Carpediemonas membranifera</name>
    <dbReference type="NCBI Taxonomy" id="201153"/>
    <lineage>
        <taxon>Eukaryota</taxon>
        <taxon>Metamonada</taxon>
        <taxon>Carpediemonas-like organisms</taxon>
        <taxon>Carpediemonas</taxon>
    </lineage>
</organism>
<dbReference type="EMBL" id="JAHDYR010000053">
    <property type="protein sequence ID" value="KAG9391784.1"/>
    <property type="molecule type" value="Genomic_DNA"/>
</dbReference>
<protein>
    <submittedName>
        <fullName evidence="2">Uncharacterized protein</fullName>
    </submittedName>
</protein>
<keyword evidence="1" id="KW-1133">Transmembrane helix</keyword>
<dbReference type="Proteomes" id="UP000717585">
    <property type="component" value="Unassembled WGS sequence"/>
</dbReference>
<keyword evidence="3" id="KW-1185">Reference proteome</keyword>
<reference evidence="2" key="1">
    <citation type="submission" date="2021-05" db="EMBL/GenBank/DDBJ databases">
        <title>A free-living protist that lacks canonical eukaryotic 1 DNA replication and segregation systems.</title>
        <authorList>
            <person name="Salas-Leiva D.E."/>
            <person name="Tromer E.C."/>
            <person name="Curtis B.A."/>
            <person name="Jerlstrom-Hultqvist J."/>
            <person name="Kolisko M."/>
            <person name="Yi Z."/>
            <person name="Salas-Leiva J.S."/>
            <person name="Gallot-Lavallee L."/>
            <person name="Kops G.J.P.L."/>
            <person name="Archibald J.M."/>
            <person name="Simpson A.G.B."/>
            <person name="Roger A.J."/>
        </authorList>
    </citation>
    <scope>NUCLEOTIDE SEQUENCE</scope>
    <source>
        <strain evidence="2">BICM</strain>
    </source>
</reference>
<evidence type="ECO:0000313" key="2">
    <source>
        <dbReference type="EMBL" id="KAG9391784.1"/>
    </source>
</evidence>
<keyword evidence="1" id="KW-0812">Transmembrane</keyword>
<gene>
    <name evidence="2" type="ORF">J8273_6563</name>
</gene>
<evidence type="ECO:0000313" key="3">
    <source>
        <dbReference type="Proteomes" id="UP000717585"/>
    </source>
</evidence>
<sequence length="283" mass="30432">MLPSIDKIQQHKNARTPQPAVLVSPAFASPTAEDSRALAKSVSGLEIVSQDRTKLPFAKLIFTRRKMNICGCLALVCLPPCCSVLVLAALFVVIGFPAQASGTGVVAIPASFTLDSDLFVIGFQQTLSGDHGTTLGYMSSKLLEFNNDELILMDASKGEDSSSTNAAWKDAVTSGFDVYNGSTLLGYVEKTATATLPTTLKSNYKIYDAGSTQIGELQQKILTDQEFDLFNSTADVVATISYDSHFFSGGTWKVTFEPEPDTALLRRLLVHLLAYLSEVASVV</sequence>
<feature type="transmembrane region" description="Helical" evidence="1">
    <location>
        <begin position="69"/>
        <end position="96"/>
    </location>
</feature>
<keyword evidence="1" id="KW-0472">Membrane</keyword>
<name>A0A8J6B2W7_9EUKA</name>